<dbReference type="InterPro" id="IPR013568">
    <property type="entry name" value="SEFIR_dom"/>
</dbReference>
<feature type="domain" description="SEFIR" evidence="1">
    <location>
        <begin position="3"/>
        <end position="135"/>
    </location>
</feature>
<name>A0A238XNI0_9FLAO</name>
<dbReference type="EMBL" id="FZNT01000006">
    <property type="protein sequence ID" value="SNR60586.1"/>
    <property type="molecule type" value="Genomic_DNA"/>
</dbReference>
<dbReference type="InterPro" id="IPR000157">
    <property type="entry name" value="TIR_dom"/>
</dbReference>
<dbReference type="Pfam" id="PF13676">
    <property type="entry name" value="TIR_2"/>
    <property type="match status" value="1"/>
</dbReference>
<accession>A0A238XNI0</accession>
<organism evidence="2 3">
    <name type="scientific">Lutibacter agarilyticus</name>
    <dbReference type="NCBI Taxonomy" id="1109740"/>
    <lineage>
        <taxon>Bacteria</taxon>
        <taxon>Pseudomonadati</taxon>
        <taxon>Bacteroidota</taxon>
        <taxon>Flavobacteriia</taxon>
        <taxon>Flavobacteriales</taxon>
        <taxon>Flavobacteriaceae</taxon>
        <taxon>Lutibacter</taxon>
    </lineage>
</organism>
<reference evidence="2 3" key="1">
    <citation type="submission" date="2017-06" db="EMBL/GenBank/DDBJ databases">
        <authorList>
            <person name="Kim H.J."/>
            <person name="Triplett B.A."/>
        </authorList>
    </citation>
    <scope>NUCLEOTIDE SEQUENCE [LARGE SCALE GENOMIC DNA]</scope>
    <source>
        <strain evidence="2 3">DSM 29150</strain>
    </source>
</reference>
<dbReference type="OrthoDB" id="5149141at2"/>
<protein>
    <submittedName>
        <fullName evidence="2">SEFIR domain-containing protein</fullName>
    </submittedName>
</protein>
<dbReference type="RefSeq" id="WP_089381960.1">
    <property type="nucleotide sequence ID" value="NZ_FZNT01000006.1"/>
</dbReference>
<dbReference type="AlphaFoldDB" id="A0A238XNI0"/>
<evidence type="ECO:0000313" key="3">
    <source>
        <dbReference type="Proteomes" id="UP000198384"/>
    </source>
</evidence>
<dbReference type="GO" id="GO:0007165">
    <property type="term" value="P:signal transduction"/>
    <property type="evidence" value="ECO:0007669"/>
    <property type="project" value="InterPro"/>
</dbReference>
<gene>
    <name evidence="2" type="ORF">SAMN06265371_106205</name>
</gene>
<dbReference type="Proteomes" id="UP000198384">
    <property type="component" value="Unassembled WGS sequence"/>
</dbReference>
<dbReference type="Gene3D" id="3.40.50.10140">
    <property type="entry name" value="Toll/interleukin-1 receptor homology (TIR) domain"/>
    <property type="match status" value="1"/>
</dbReference>
<sequence>MNNPRTFISYAWESDEIKQWVKNLATELRNDGIDAKLDQWEIIPGDQMPHFMEKSVRENDYVLIICTPKYKSKSENRIGGVGYEGDIMTAEVLQKLNHRKFIPILKSGTNQTAIPSWLSGKYYVDLSNEQHYSNNYSDLTTTLFNKRETAPKLGVPKENSKTTLKETKIPTIENQVMIKGILIDEITEPINDGTAGSALYKIPFELNKTPSQEWRDYFVQAWNFPPSFSTMHRPGIASTYGNKIILDGTTIEEVEKYHKETLKLCVNVANEHFEQIELKRNQEIERKAIEREKHKKNIDDINKRISFD</sequence>
<dbReference type="PROSITE" id="PS51534">
    <property type="entry name" value="SEFIR"/>
    <property type="match status" value="1"/>
</dbReference>
<proteinExistence type="predicted"/>
<evidence type="ECO:0000313" key="2">
    <source>
        <dbReference type="EMBL" id="SNR60586.1"/>
    </source>
</evidence>
<evidence type="ECO:0000259" key="1">
    <source>
        <dbReference type="PROSITE" id="PS51534"/>
    </source>
</evidence>
<keyword evidence="3" id="KW-1185">Reference proteome</keyword>
<dbReference type="SUPFAM" id="SSF52200">
    <property type="entry name" value="Toll/Interleukin receptor TIR domain"/>
    <property type="match status" value="1"/>
</dbReference>
<dbReference type="InterPro" id="IPR035897">
    <property type="entry name" value="Toll_tir_struct_dom_sf"/>
</dbReference>